<keyword evidence="10" id="KW-1185">Reference proteome</keyword>
<dbReference type="HAMAP" id="MF_01925">
    <property type="entry name" value="P5C_reductase"/>
    <property type="match status" value="1"/>
</dbReference>
<evidence type="ECO:0000259" key="8">
    <source>
        <dbReference type="Pfam" id="PF14748"/>
    </source>
</evidence>
<proteinExistence type="inferred from homology"/>
<accession>A0ABY5P8D3</accession>
<evidence type="ECO:0000256" key="5">
    <source>
        <dbReference type="HAMAP-Rule" id="MF_01925"/>
    </source>
</evidence>
<dbReference type="NCBIfam" id="TIGR00112">
    <property type="entry name" value="proC"/>
    <property type="match status" value="1"/>
</dbReference>
<dbReference type="Pfam" id="PF03807">
    <property type="entry name" value="F420_oxidored"/>
    <property type="match status" value="1"/>
</dbReference>
<evidence type="ECO:0000256" key="1">
    <source>
        <dbReference type="ARBA" id="ARBA00005525"/>
    </source>
</evidence>
<evidence type="ECO:0000259" key="7">
    <source>
        <dbReference type="Pfam" id="PF03807"/>
    </source>
</evidence>
<dbReference type="SUPFAM" id="SSF48179">
    <property type="entry name" value="6-phosphogluconate dehydrogenase C-terminal domain-like"/>
    <property type="match status" value="1"/>
</dbReference>
<comment type="catalytic activity">
    <reaction evidence="5">
        <text>L-proline + NADP(+) = (S)-1-pyrroline-5-carboxylate + NADPH + 2 H(+)</text>
        <dbReference type="Rhea" id="RHEA:14109"/>
        <dbReference type="ChEBI" id="CHEBI:15378"/>
        <dbReference type="ChEBI" id="CHEBI:17388"/>
        <dbReference type="ChEBI" id="CHEBI:57783"/>
        <dbReference type="ChEBI" id="CHEBI:58349"/>
        <dbReference type="ChEBI" id="CHEBI:60039"/>
        <dbReference type="EC" id="1.5.1.2"/>
    </reaction>
</comment>
<keyword evidence="2 5" id="KW-0641">Proline biosynthesis</keyword>
<dbReference type="Pfam" id="PF14748">
    <property type="entry name" value="P5CR_dimer"/>
    <property type="match status" value="1"/>
</dbReference>
<dbReference type="RefSeq" id="WP_313794287.1">
    <property type="nucleotide sequence ID" value="NZ_CP102453.1"/>
</dbReference>
<reference evidence="9 10" key="1">
    <citation type="submission" date="2022-08" db="EMBL/GenBank/DDBJ databases">
        <title>Aerococcaceae sp. nov isolated from spoiled eye mask.</title>
        <authorList>
            <person name="Zhou G."/>
            <person name="Xie X.-B."/>
            <person name="Shi Q.-S."/>
            <person name="Wang Y.-S."/>
            <person name="Wen X."/>
            <person name="Peng H."/>
            <person name="Yang X.-J."/>
            <person name="Tao H.-B."/>
            <person name="Huang X.-M."/>
        </authorList>
    </citation>
    <scope>NUCLEOTIDE SEQUENCE [LARGE SCALE GENOMIC DNA]</scope>
    <source>
        <strain evidence="10">DM20194951</strain>
    </source>
</reference>
<dbReference type="GO" id="GO:0004735">
    <property type="term" value="F:pyrroline-5-carboxylate reductase activity"/>
    <property type="evidence" value="ECO:0007669"/>
    <property type="project" value="UniProtKB-EC"/>
</dbReference>
<dbReference type="InterPro" id="IPR000304">
    <property type="entry name" value="Pyrroline-COOH_reductase"/>
</dbReference>
<keyword evidence="5" id="KW-0028">Amino-acid biosynthesis</keyword>
<dbReference type="EC" id="1.5.1.2" evidence="5 6"/>
<keyword evidence="4 5" id="KW-0560">Oxidoreductase</keyword>
<dbReference type="Gene3D" id="1.10.3730.10">
    <property type="entry name" value="ProC C-terminal domain-like"/>
    <property type="match status" value="1"/>
</dbReference>
<comment type="pathway">
    <text evidence="5">Amino-acid biosynthesis; L-proline biosynthesis; L-proline from L-glutamate 5-semialdehyde: step 1/1.</text>
</comment>
<dbReference type="Gene3D" id="3.40.50.720">
    <property type="entry name" value="NAD(P)-binding Rossmann-like Domain"/>
    <property type="match status" value="1"/>
</dbReference>
<dbReference type="EMBL" id="CP102453">
    <property type="protein sequence ID" value="UUX34784.1"/>
    <property type="molecule type" value="Genomic_DNA"/>
</dbReference>
<name>A0ABY5P8D3_9LACT</name>
<evidence type="ECO:0000256" key="2">
    <source>
        <dbReference type="ARBA" id="ARBA00022650"/>
    </source>
</evidence>
<evidence type="ECO:0000313" key="10">
    <source>
        <dbReference type="Proteomes" id="UP001315967"/>
    </source>
</evidence>
<sequence>MQGKIGFIGTGNMGQAIIKGILTADLVSEKEIIAYDSYHPALEKVKNSLGIQTATSENEVVQQANMIILAVKPTMVADVLTRVKNDVNKEKIIVSIAAGKTIDDLSKCLAEDAKIIRVMPNSPAMIGQGMSALCINDQISQDDQQAVLAIFASFGQAKVVEEYLMDAVTAVSGAGPAYVYLFIEALADGAVALGMSRKDAYVFAAQTVSGAAQMADEKLN</sequence>
<dbReference type="InterPro" id="IPR029036">
    <property type="entry name" value="P5CR_dimer"/>
</dbReference>
<dbReference type="SUPFAM" id="SSF51735">
    <property type="entry name" value="NAD(P)-binding Rossmann-fold domains"/>
    <property type="match status" value="1"/>
</dbReference>
<dbReference type="InterPro" id="IPR008927">
    <property type="entry name" value="6-PGluconate_DH-like_C_sf"/>
</dbReference>
<evidence type="ECO:0000313" key="9">
    <source>
        <dbReference type="EMBL" id="UUX34784.1"/>
    </source>
</evidence>
<comment type="subcellular location">
    <subcellularLocation>
        <location evidence="5">Cytoplasm</location>
    </subcellularLocation>
</comment>
<dbReference type="InterPro" id="IPR036291">
    <property type="entry name" value="NAD(P)-bd_dom_sf"/>
</dbReference>
<comment type="catalytic activity">
    <reaction evidence="5">
        <text>L-proline + NAD(+) = (S)-1-pyrroline-5-carboxylate + NADH + 2 H(+)</text>
        <dbReference type="Rhea" id="RHEA:14105"/>
        <dbReference type="ChEBI" id="CHEBI:15378"/>
        <dbReference type="ChEBI" id="CHEBI:17388"/>
        <dbReference type="ChEBI" id="CHEBI:57540"/>
        <dbReference type="ChEBI" id="CHEBI:57945"/>
        <dbReference type="ChEBI" id="CHEBI:60039"/>
        <dbReference type="EC" id="1.5.1.2"/>
    </reaction>
</comment>
<evidence type="ECO:0000256" key="6">
    <source>
        <dbReference type="NCBIfam" id="TIGR00112"/>
    </source>
</evidence>
<comment type="similarity">
    <text evidence="1 5">Belongs to the pyrroline-5-carboxylate reductase family.</text>
</comment>
<protein>
    <recommendedName>
        <fullName evidence="5 6">Pyrroline-5-carboxylate reductase</fullName>
        <shortName evidence="5">P5C reductase</shortName>
        <shortName evidence="5">P5CR</shortName>
        <ecNumber evidence="5 6">1.5.1.2</ecNumber>
    </recommendedName>
    <alternativeName>
        <fullName evidence="5">PCA reductase</fullName>
    </alternativeName>
</protein>
<gene>
    <name evidence="5 9" type="primary">proC</name>
    <name evidence="9" type="ORF">NRE15_03805</name>
</gene>
<comment type="function">
    <text evidence="5">Catalyzes the reduction of 1-pyrroline-5-carboxylate (PCA) to L-proline.</text>
</comment>
<feature type="domain" description="Pyrroline-5-carboxylate reductase dimerisation" evidence="8">
    <location>
        <begin position="162"/>
        <end position="217"/>
    </location>
</feature>
<feature type="domain" description="Pyrroline-5-carboxylate reductase catalytic N-terminal" evidence="7">
    <location>
        <begin position="4"/>
        <end position="99"/>
    </location>
</feature>
<keyword evidence="5" id="KW-0963">Cytoplasm</keyword>
<dbReference type="Proteomes" id="UP001315967">
    <property type="component" value="Chromosome"/>
</dbReference>
<evidence type="ECO:0000256" key="3">
    <source>
        <dbReference type="ARBA" id="ARBA00022857"/>
    </source>
</evidence>
<dbReference type="InterPro" id="IPR028939">
    <property type="entry name" value="P5C_Rdtase_cat_N"/>
</dbReference>
<evidence type="ECO:0000256" key="4">
    <source>
        <dbReference type="ARBA" id="ARBA00023002"/>
    </source>
</evidence>
<dbReference type="PANTHER" id="PTHR11645">
    <property type="entry name" value="PYRROLINE-5-CARBOXYLATE REDUCTASE"/>
    <property type="match status" value="1"/>
</dbReference>
<keyword evidence="3 5" id="KW-0521">NADP</keyword>
<organism evidence="9 10">
    <name type="scientific">Fundicoccus culcitae</name>
    <dbReference type="NCBI Taxonomy" id="2969821"/>
    <lineage>
        <taxon>Bacteria</taxon>
        <taxon>Bacillati</taxon>
        <taxon>Bacillota</taxon>
        <taxon>Bacilli</taxon>
        <taxon>Lactobacillales</taxon>
        <taxon>Aerococcaceae</taxon>
        <taxon>Fundicoccus</taxon>
    </lineage>
</organism>
<dbReference type="PANTHER" id="PTHR11645:SF0">
    <property type="entry name" value="PYRROLINE-5-CARBOXYLATE REDUCTASE 3"/>
    <property type="match status" value="1"/>
</dbReference>